<dbReference type="GO" id="GO:0005840">
    <property type="term" value="C:ribosome"/>
    <property type="evidence" value="ECO:0007669"/>
    <property type="project" value="UniProtKB-KW"/>
</dbReference>
<accession>A0A6J4NGM5</accession>
<feature type="compositionally biased region" description="Basic and acidic residues" evidence="1">
    <location>
        <begin position="45"/>
        <end position="63"/>
    </location>
</feature>
<gene>
    <name evidence="2" type="ORF">AVDCRST_MAG15-261</name>
</gene>
<dbReference type="EMBL" id="CADCUU010000039">
    <property type="protein sequence ID" value="CAA9387551.1"/>
    <property type="molecule type" value="Genomic_DNA"/>
</dbReference>
<feature type="compositionally biased region" description="Low complexity" evidence="1">
    <location>
        <begin position="29"/>
        <end position="39"/>
    </location>
</feature>
<keyword evidence="2" id="KW-0687">Ribonucleoprotein</keyword>
<proteinExistence type="predicted"/>
<keyword evidence="2" id="KW-0689">Ribosomal protein</keyword>
<sequence length="63" mass="6813">GEDHRRQADRVPLAPAGRSAPDADRARAQQDAQDPRAGGYPFGARHGERDPAPGADRRGAWRV</sequence>
<name>A0A6J4NGM5_9RHOB</name>
<feature type="region of interest" description="Disordered" evidence="1">
    <location>
        <begin position="1"/>
        <end position="63"/>
    </location>
</feature>
<dbReference type="AlphaFoldDB" id="A0A6J4NGM5"/>
<protein>
    <submittedName>
        <fullName evidence="2">LSU ribosomal protein L30p (L7e)</fullName>
    </submittedName>
</protein>
<organism evidence="2">
    <name type="scientific">uncultured Rubellimicrobium sp</name>
    <dbReference type="NCBI Taxonomy" id="543078"/>
    <lineage>
        <taxon>Bacteria</taxon>
        <taxon>Pseudomonadati</taxon>
        <taxon>Pseudomonadota</taxon>
        <taxon>Alphaproteobacteria</taxon>
        <taxon>Rhodobacterales</taxon>
        <taxon>Roseobacteraceae</taxon>
        <taxon>Rubellimicrobium</taxon>
        <taxon>environmental samples</taxon>
    </lineage>
</organism>
<feature type="non-terminal residue" evidence="2">
    <location>
        <position position="63"/>
    </location>
</feature>
<evidence type="ECO:0000313" key="2">
    <source>
        <dbReference type="EMBL" id="CAA9387551.1"/>
    </source>
</evidence>
<feature type="non-terminal residue" evidence="2">
    <location>
        <position position="1"/>
    </location>
</feature>
<evidence type="ECO:0000256" key="1">
    <source>
        <dbReference type="SAM" id="MobiDB-lite"/>
    </source>
</evidence>
<reference evidence="2" key="1">
    <citation type="submission" date="2020-02" db="EMBL/GenBank/DDBJ databases">
        <authorList>
            <person name="Meier V. D."/>
        </authorList>
    </citation>
    <scope>NUCLEOTIDE SEQUENCE</scope>
    <source>
        <strain evidence="2">AVDCRST_MAG15</strain>
    </source>
</reference>